<dbReference type="SUPFAM" id="SSF51735">
    <property type="entry name" value="NAD(P)-binding Rossmann-fold domains"/>
    <property type="match status" value="1"/>
</dbReference>
<keyword evidence="2" id="KW-0444">Lipid biosynthesis</keyword>
<evidence type="ECO:0000259" key="14">
    <source>
        <dbReference type="Pfam" id="PF07479"/>
    </source>
</evidence>
<dbReference type="InterPro" id="IPR036291">
    <property type="entry name" value="NAD(P)-bd_dom_sf"/>
</dbReference>
<dbReference type="Gene3D" id="1.10.1040.10">
    <property type="entry name" value="N-(1-d-carboxylethyl)-l-norvaline Dehydrogenase, domain 2"/>
    <property type="match status" value="1"/>
</dbReference>
<dbReference type="SUPFAM" id="SSF48179">
    <property type="entry name" value="6-phosphogluconate dehydrogenase C-terminal domain-like"/>
    <property type="match status" value="1"/>
</dbReference>
<dbReference type="KEGG" id="mane:DP065_00075"/>
<dbReference type="GO" id="GO:0005829">
    <property type="term" value="C:cytosol"/>
    <property type="evidence" value="ECO:0007669"/>
    <property type="project" value="TreeGrafter"/>
</dbReference>
<evidence type="ECO:0000256" key="12">
    <source>
        <dbReference type="RuleBase" id="RU000439"/>
    </source>
</evidence>
<keyword evidence="4 10" id="KW-0520">NAD</keyword>
<evidence type="ECO:0000256" key="9">
    <source>
        <dbReference type="PIRSR" id="PIRSR000114-2"/>
    </source>
</evidence>
<feature type="binding site" evidence="10">
    <location>
        <begin position="8"/>
        <end position="13"/>
    </location>
    <ligand>
        <name>NAD(+)</name>
        <dbReference type="ChEBI" id="CHEBI:57540"/>
    </ligand>
</feature>
<dbReference type="RefSeq" id="WP_033178677.1">
    <property type="nucleotide sequence ID" value="NZ_CP030140.1"/>
</dbReference>
<dbReference type="AlphaFoldDB" id="A0A2Z4NC97"/>
<evidence type="ECO:0000313" key="15">
    <source>
        <dbReference type="EMBL" id="AWX69170.1"/>
    </source>
</evidence>
<evidence type="ECO:0000256" key="7">
    <source>
        <dbReference type="ARBA" id="ARBA00023264"/>
    </source>
</evidence>
<dbReference type="Pfam" id="PF07479">
    <property type="entry name" value="NAD_Gly3P_dh_C"/>
    <property type="match status" value="1"/>
</dbReference>
<dbReference type="InterPro" id="IPR008927">
    <property type="entry name" value="6-PGluconate_DH-like_C_sf"/>
</dbReference>
<evidence type="ECO:0000256" key="6">
    <source>
        <dbReference type="ARBA" id="ARBA00023209"/>
    </source>
</evidence>
<dbReference type="Proteomes" id="UP000250218">
    <property type="component" value="Chromosome"/>
</dbReference>
<organism evidence="15 16">
    <name type="scientific">[Mycoplasma] anseris</name>
    <dbReference type="NCBI Taxonomy" id="92400"/>
    <lineage>
        <taxon>Bacteria</taxon>
        <taxon>Bacillati</taxon>
        <taxon>Mycoplasmatota</taxon>
        <taxon>Mycoplasmoidales</taxon>
        <taxon>Metamycoplasmataceae</taxon>
        <taxon>Metamycoplasma</taxon>
    </lineage>
</organism>
<feature type="binding site" evidence="9">
    <location>
        <begin position="256"/>
        <end position="257"/>
    </location>
    <ligand>
        <name>substrate</name>
    </ligand>
</feature>
<dbReference type="GO" id="GO:0141153">
    <property type="term" value="F:glycerol-3-phosphate dehydrogenase (NADP+) activity"/>
    <property type="evidence" value="ECO:0007669"/>
    <property type="project" value="RHEA"/>
</dbReference>
<evidence type="ECO:0000256" key="8">
    <source>
        <dbReference type="PIRSR" id="PIRSR000114-1"/>
    </source>
</evidence>
<evidence type="ECO:0000256" key="4">
    <source>
        <dbReference type="ARBA" id="ARBA00023027"/>
    </source>
</evidence>
<dbReference type="GO" id="GO:0008654">
    <property type="term" value="P:phospholipid biosynthetic process"/>
    <property type="evidence" value="ECO:0007669"/>
    <property type="project" value="UniProtKB-KW"/>
</dbReference>
<dbReference type="NCBIfam" id="NF000940">
    <property type="entry name" value="PRK00094.1-2"/>
    <property type="match status" value="1"/>
</dbReference>
<dbReference type="GO" id="GO:0005975">
    <property type="term" value="P:carbohydrate metabolic process"/>
    <property type="evidence" value="ECO:0007669"/>
    <property type="project" value="InterPro"/>
</dbReference>
<dbReference type="PROSITE" id="PS00957">
    <property type="entry name" value="NAD_G3PDH"/>
    <property type="match status" value="1"/>
</dbReference>
<keyword evidence="6" id="KW-0594">Phospholipid biosynthesis</keyword>
<dbReference type="GO" id="GO:0051287">
    <property type="term" value="F:NAD binding"/>
    <property type="evidence" value="ECO:0007669"/>
    <property type="project" value="InterPro"/>
</dbReference>
<dbReference type="InterPro" id="IPR013328">
    <property type="entry name" value="6PGD_dom2"/>
</dbReference>
<feature type="domain" description="Glycerol-3-phosphate dehydrogenase NAD-dependent C-terminal" evidence="14">
    <location>
        <begin position="181"/>
        <end position="318"/>
    </location>
</feature>
<dbReference type="InterPro" id="IPR011128">
    <property type="entry name" value="G3P_DH_NAD-dep_N"/>
</dbReference>
<evidence type="ECO:0000256" key="5">
    <source>
        <dbReference type="ARBA" id="ARBA00023098"/>
    </source>
</evidence>
<dbReference type="GO" id="GO:0046168">
    <property type="term" value="P:glycerol-3-phosphate catabolic process"/>
    <property type="evidence" value="ECO:0007669"/>
    <property type="project" value="InterPro"/>
</dbReference>
<keyword evidence="7" id="KW-1208">Phospholipid metabolism</keyword>
<evidence type="ECO:0000259" key="13">
    <source>
        <dbReference type="Pfam" id="PF01210"/>
    </source>
</evidence>
<comment type="similarity">
    <text evidence="1 11">Belongs to the NAD-dependent glycerol-3-phosphate dehydrogenase family.</text>
</comment>
<evidence type="ECO:0000256" key="11">
    <source>
        <dbReference type="RuleBase" id="RU000437"/>
    </source>
</evidence>
<gene>
    <name evidence="15" type="ORF">DP065_00075</name>
</gene>
<keyword evidence="5" id="KW-0443">Lipid metabolism</keyword>
<dbReference type="PANTHER" id="PTHR11728">
    <property type="entry name" value="GLYCEROL-3-PHOSPHATE DEHYDROGENASE"/>
    <property type="match status" value="1"/>
</dbReference>
<evidence type="ECO:0000313" key="16">
    <source>
        <dbReference type="Proteomes" id="UP000250218"/>
    </source>
</evidence>
<dbReference type="Gene3D" id="3.40.50.720">
    <property type="entry name" value="NAD(P)-binding Rossmann-like Domain"/>
    <property type="match status" value="1"/>
</dbReference>
<comment type="catalytic activity">
    <reaction evidence="12">
        <text>sn-glycerol 3-phosphate + NADP(+) = dihydroxyacetone phosphate + NADPH + H(+)</text>
        <dbReference type="Rhea" id="RHEA:11096"/>
        <dbReference type="ChEBI" id="CHEBI:15378"/>
        <dbReference type="ChEBI" id="CHEBI:57597"/>
        <dbReference type="ChEBI" id="CHEBI:57642"/>
        <dbReference type="ChEBI" id="CHEBI:57783"/>
        <dbReference type="ChEBI" id="CHEBI:58349"/>
        <dbReference type="EC" id="1.1.1.94"/>
    </reaction>
</comment>
<dbReference type="PIRSF" id="PIRSF000114">
    <property type="entry name" value="Glycerol-3-P_dh"/>
    <property type="match status" value="1"/>
</dbReference>
<keyword evidence="3 11" id="KW-0560">Oxidoreductase</keyword>
<evidence type="ECO:0000256" key="3">
    <source>
        <dbReference type="ARBA" id="ARBA00023002"/>
    </source>
</evidence>
<evidence type="ECO:0000256" key="1">
    <source>
        <dbReference type="ARBA" id="ARBA00011009"/>
    </source>
</evidence>
<feature type="binding site" evidence="9">
    <location>
        <position position="105"/>
    </location>
    <ligand>
        <name>substrate</name>
    </ligand>
</feature>
<dbReference type="EC" id="1.1.1.94" evidence="12"/>
<feature type="domain" description="Glycerol-3-phosphate dehydrogenase NAD-dependent N-terminal" evidence="13">
    <location>
        <begin position="3"/>
        <end position="160"/>
    </location>
</feature>
<accession>A0A2Z4NC97</accession>
<dbReference type="EMBL" id="CP030140">
    <property type="protein sequence ID" value="AWX69170.1"/>
    <property type="molecule type" value="Genomic_DNA"/>
</dbReference>
<name>A0A2Z4NC97_9BACT</name>
<reference evidence="16" key="1">
    <citation type="submission" date="2018-06" db="EMBL/GenBank/DDBJ databases">
        <title>Complete genome sequences of Mycoplasma anatis, M. anseris and M. cloacale type strains.</title>
        <authorList>
            <person name="Grozner D."/>
            <person name="Forro B."/>
            <person name="Sulyok K.M."/>
            <person name="Marton S."/>
            <person name="Kreizinger Z."/>
            <person name="Banyai K."/>
            <person name="Gyuranecz M."/>
        </authorList>
    </citation>
    <scope>NUCLEOTIDE SEQUENCE [LARGE SCALE GENOMIC DNA]</scope>
    <source>
        <strain evidence="16">ATCC 49234</strain>
    </source>
</reference>
<sequence length="328" mass="36720">MKKITVIGSGAMGTACATVLKDNKHSVIIYGVDQNELCDLKTGCNLKYFEKNICIPCFETTNDMQFALKDVDYVVLAVPTKFIDPVMEAILEEINKPVVFINVSKGFWPSSTLSMHEGLELKTKNNPLVRGIVSLIGPSFAIELVQRKITLIDAVSNQLELAKEIQELFSNDYMRVYTQIDVKGAETGAIFKNMLAIGSGMLEALGYSLNTQCAFLTRGLKEMETYNQFVNGNKQTLYGLTGLGDLMLTALSSKSRNYSFGKEFIKNRDINTNITVEGLNSVKLIYEEFIKTKKLDLPIIENLYNILYNKCNIQEAIKSLLKRPLKSE</sequence>
<dbReference type="PRINTS" id="PR00077">
    <property type="entry name" value="GPDHDRGNASE"/>
</dbReference>
<evidence type="ECO:0000256" key="2">
    <source>
        <dbReference type="ARBA" id="ARBA00022516"/>
    </source>
</evidence>
<dbReference type="InterPro" id="IPR006168">
    <property type="entry name" value="G3P_DH_NAD-dep"/>
</dbReference>
<dbReference type="Pfam" id="PF01210">
    <property type="entry name" value="NAD_Gly3P_dh_N"/>
    <property type="match status" value="1"/>
</dbReference>
<keyword evidence="16" id="KW-1185">Reference proteome</keyword>
<feature type="active site" description="Proton acceptor" evidence="8">
    <location>
        <position position="192"/>
    </location>
</feature>
<dbReference type="PROSITE" id="PS51257">
    <property type="entry name" value="PROKAR_LIPOPROTEIN"/>
    <property type="match status" value="1"/>
</dbReference>
<evidence type="ECO:0000256" key="10">
    <source>
        <dbReference type="PIRSR" id="PIRSR000114-3"/>
    </source>
</evidence>
<dbReference type="InterPro" id="IPR006109">
    <property type="entry name" value="G3P_DH_NAD-dep_C"/>
</dbReference>
<feature type="binding site" evidence="10">
    <location>
        <position position="256"/>
    </location>
    <ligand>
        <name>NAD(+)</name>
        <dbReference type="ChEBI" id="CHEBI:57540"/>
    </ligand>
</feature>
<proteinExistence type="inferred from homology"/>
<feature type="binding site" evidence="10">
    <location>
        <position position="141"/>
    </location>
    <ligand>
        <name>NAD(+)</name>
        <dbReference type="ChEBI" id="CHEBI:57540"/>
    </ligand>
</feature>
<protein>
    <recommendedName>
        <fullName evidence="12">Glycerol-3-phosphate dehydrogenase</fullName>
        <ecNumber evidence="12">1.1.1.94</ecNumber>
    </recommendedName>
</protein>
<dbReference type="PANTHER" id="PTHR11728:SF1">
    <property type="entry name" value="GLYCEROL-3-PHOSPHATE DEHYDROGENASE [NAD(+)] 2, CHLOROPLASTIC"/>
    <property type="match status" value="1"/>
</dbReference>
<feature type="binding site" evidence="10">
    <location>
        <position position="82"/>
    </location>
    <ligand>
        <name>NAD(+)</name>
        <dbReference type="ChEBI" id="CHEBI:57540"/>
    </ligand>
</feature>